<evidence type="ECO:0000313" key="4">
    <source>
        <dbReference type="EMBL" id="AFP07146.1"/>
    </source>
</evidence>
<dbReference type="STRING" id="7868.ENSCMIP00000017413"/>
<sequence length="187" mass="20689">MNQFAQTLRTALLVLCWFQVSTTEAQKNCSDRPNASSGCPSTWSNQWYVWLISLTMFLLMLCGVTASCVKCCRRAKPQTPTFPARSCEVTVIGIENANTDSNVPANISLQYPPASGEQFSVPNNRLVMAPPPYSLYAIETPPSYDEALKMAIPLDIFHPLPKPGDRENNEETNSIQETIEEPLPSSS</sequence>
<reference evidence="5" key="4">
    <citation type="submission" date="2025-05" db="UniProtKB">
        <authorList>
            <consortium name="Ensembl"/>
        </authorList>
    </citation>
    <scope>IDENTIFICATION</scope>
</reference>
<evidence type="ECO:0000313" key="5">
    <source>
        <dbReference type="Ensembl" id="ENSCMIP00000017413.1"/>
    </source>
</evidence>
<dbReference type="Pfam" id="PF14979">
    <property type="entry name" value="TMEM52"/>
    <property type="match status" value="1"/>
</dbReference>
<evidence type="ECO:0000256" key="1">
    <source>
        <dbReference type="SAM" id="MobiDB-lite"/>
    </source>
</evidence>
<dbReference type="AlphaFoldDB" id="V9L6B2"/>
<keyword evidence="2" id="KW-1133">Transmembrane helix</keyword>
<accession>V9L6B2</accession>
<feature type="chain" id="PRO_5044739630" evidence="3">
    <location>
        <begin position="26"/>
        <end position="187"/>
    </location>
</feature>
<feature type="signal peptide" evidence="3">
    <location>
        <begin position="1"/>
        <end position="25"/>
    </location>
</feature>
<keyword evidence="3" id="KW-0732">Signal</keyword>
<dbReference type="KEGG" id="cmk:103187669"/>
<dbReference type="PANTHER" id="PTHR33955:SF2">
    <property type="entry name" value="TRANSMEMBRANE PROTEIN 52"/>
    <property type="match status" value="1"/>
</dbReference>
<proteinExistence type="evidence at transcript level"/>
<dbReference type="RefSeq" id="XP_007905467.1">
    <property type="nucleotide sequence ID" value="XM_007907276.1"/>
</dbReference>
<dbReference type="InterPro" id="IPR038942">
    <property type="entry name" value="TMEM52"/>
</dbReference>
<organism evidence="4">
    <name type="scientific">Callorhinchus milii</name>
    <name type="common">Ghost shark</name>
    <dbReference type="NCBI Taxonomy" id="7868"/>
    <lineage>
        <taxon>Eukaryota</taxon>
        <taxon>Metazoa</taxon>
        <taxon>Chordata</taxon>
        <taxon>Craniata</taxon>
        <taxon>Vertebrata</taxon>
        <taxon>Chondrichthyes</taxon>
        <taxon>Holocephali</taxon>
        <taxon>Chimaeriformes</taxon>
        <taxon>Callorhinchidae</taxon>
        <taxon>Callorhinchus</taxon>
    </lineage>
</organism>
<dbReference type="Ensembl" id="ENSCMIT00000017751.1">
    <property type="protein sequence ID" value="ENSCMIP00000017413.1"/>
    <property type="gene ID" value="ENSCMIG00000008305.1"/>
</dbReference>
<dbReference type="OrthoDB" id="9424925at2759"/>
<keyword evidence="2" id="KW-0472">Membrane</keyword>
<protein>
    <submittedName>
        <fullName evidence="4 5">Transmembrane protein 52</fullName>
    </submittedName>
</protein>
<dbReference type="PANTHER" id="PTHR33955">
    <property type="entry name" value="TRANSMEMBRANE PROTEIN 52"/>
    <property type="match status" value="1"/>
</dbReference>
<keyword evidence="6" id="KW-1185">Reference proteome</keyword>
<dbReference type="OMA" id="RHPCDLA"/>
<dbReference type="GeneID" id="103187669"/>
<name>V9L6B2_CALMI</name>
<keyword evidence="2 4" id="KW-0812">Transmembrane</keyword>
<dbReference type="EMBL" id="JW874629">
    <property type="protein sequence ID" value="AFP07146.1"/>
    <property type="molecule type" value="mRNA"/>
</dbReference>
<evidence type="ECO:0000256" key="3">
    <source>
        <dbReference type="SAM" id="SignalP"/>
    </source>
</evidence>
<feature type="region of interest" description="Disordered" evidence="1">
    <location>
        <begin position="159"/>
        <end position="187"/>
    </location>
</feature>
<evidence type="ECO:0000313" key="6">
    <source>
        <dbReference type="Proteomes" id="UP000314986"/>
    </source>
</evidence>
<dbReference type="Proteomes" id="UP000314986">
    <property type="component" value="Unassembled WGS sequence"/>
</dbReference>
<reference evidence="6" key="1">
    <citation type="journal article" date="2006" name="Science">
        <title>Ancient noncoding elements conserved in the human genome.</title>
        <authorList>
            <person name="Venkatesh B."/>
            <person name="Kirkness E.F."/>
            <person name="Loh Y.H."/>
            <person name="Halpern A.L."/>
            <person name="Lee A.P."/>
            <person name="Johnson J."/>
            <person name="Dandona N."/>
            <person name="Viswanathan L.D."/>
            <person name="Tay A."/>
            <person name="Venter J.C."/>
            <person name="Strausberg R.L."/>
            <person name="Brenner S."/>
        </authorList>
    </citation>
    <scope>NUCLEOTIDE SEQUENCE [LARGE SCALE GENOMIC DNA]</scope>
</reference>
<reference evidence="6" key="2">
    <citation type="journal article" date="2007" name="PLoS Biol.">
        <title>Survey sequencing and comparative analysis of the elephant shark (Callorhinchus milii) genome.</title>
        <authorList>
            <person name="Venkatesh B."/>
            <person name="Kirkness E.F."/>
            <person name="Loh Y.H."/>
            <person name="Halpern A.L."/>
            <person name="Lee A.P."/>
            <person name="Johnson J."/>
            <person name="Dandona N."/>
            <person name="Viswanathan L.D."/>
            <person name="Tay A."/>
            <person name="Venter J.C."/>
            <person name="Strausberg R.L."/>
            <person name="Brenner S."/>
        </authorList>
    </citation>
    <scope>NUCLEOTIDE SEQUENCE [LARGE SCALE GENOMIC DNA]</scope>
</reference>
<dbReference type="GeneTree" id="ENSGT00730000111432"/>
<evidence type="ECO:0000256" key="2">
    <source>
        <dbReference type="SAM" id="Phobius"/>
    </source>
</evidence>
<gene>
    <name evidence="5" type="primary">LOC103187669</name>
</gene>
<feature type="transmembrane region" description="Helical" evidence="2">
    <location>
        <begin position="49"/>
        <end position="69"/>
    </location>
</feature>
<reference evidence="4 6" key="3">
    <citation type="journal article" date="2014" name="Nature">
        <title>Elephant shark genome provides unique insights into gnathostome evolution.</title>
        <authorList>
            <consortium name="International Elephant Shark Genome Sequencing Consortium"/>
            <person name="Venkatesh B."/>
            <person name="Lee A.P."/>
            <person name="Ravi V."/>
            <person name="Maurya A.K."/>
            <person name="Lian M.M."/>
            <person name="Swann J.B."/>
            <person name="Ohta Y."/>
            <person name="Flajnik M.F."/>
            <person name="Sutoh Y."/>
            <person name="Kasahara M."/>
            <person name="Hoon S."/>
            <person name="Gangu V."/>
            <person name="Roy S.W."/>
            <person name="Irimia M."/>
            <person name="Korzh V."/>
            <person name="Kondrychyn I."/>
            <person name="Lim Z.W."/>
            <person name="Tay B.H."/>
            <person name="Tohari S."/>
            <person name="Kong K.W."/>
            <person name="Ho S."/>
            <person name="Lorente-Galdos B."/>
            <person name="Quilez J."/>
            <person name="Marques-Bonet T."/>
            <person name="Raney B.J."/>
            <person name="Ingham P.W."/>
            <person name="Tay A."/>
            <person name="Hillier L.W."/>
            <person name="Minx P."/>
            <person name="Boehm T."/>
            <person name="Wilson R.K."/>
            <person name="Brenner S."/>
            <person name="Warren W.C."/>
        </authorList>
    </citation>
    <scope>NUCLEOTIDE SEQUENCE</scope>
    <source>
        <tissue evidence="4">Intestine</tissue>
    </source>
</reference>